<dbReference type="Proteomes" id="UP001187192">
    <property type="component" value="Unassembled WGS sequence"/>
</dbReference>
<dbReference type="EMBL" id="BTGU01000025">
    <property type="protein sequence ID" value="GMN47396.1"/>
    <property type="molecule type" value="Genomic_DNA"/>
</dbReference>
<sequence>MVRFLAYASPWQEDGRCGKEQGKNEIIGGSVWSTCAEEVLQQLSFGNLLSPDDVVHFIELPLCGVSNGFSATESLPSIEKENPLIVGVLLKKALHVLIFSVPKYIPVIGPQAYVFSFELHQILLMDLFLLKGFV</sequence>
<gene>
    <name evidence="1" type="ORF">TIFTF001_016576</name>
</gene>
<organism evidence="1 2">
    <name type="scientific">Ficus carica</name>
    <name type="common">Common fig</name>
    <dbReference type="NCBI Taxonomy" id="3494"/>
    <lineage>
        <taxon>Eukaryota</taxon>
        <taxon>Viridiplantae</taxon>
        <taxon>Streptophyta</taxon>
        <taxon>Embryophyta</taxon>
        <taxon>Tracheophyta</taxon>
        <taxon>Spermatophyta</taxon>
        <taxon>Magnoliopsida</taxon>
        <taxon>eudicotyledons</taxon>
        <taxon>Gunneridae</taxon>
        <taxon>Pentapetalae</taxon>
        <taxon>rosids</taxon>
        <taxon>fabids</taxon>
        <taxon>Rosales</taxon>
        <taxon>Moraceae</taxon>
        <taxon>Ficeae</taxon>
        <taxon>Ficus</taxon>
    </lineage>
</organism>
<keyword evidence="2" id="KW-1185">Reference proteome</keyword>
<name>A0AA88D8W2_FICCA</name>
<evidence type="ECO:0000313" key="2">
    <source>
        <dbReference type="Proteomes" id="UP001187192"/>
    </source>
</evidence>
<proteinExistence type="predicted"/>
<reference evidence="1" key="1">
    <citation type="submission" date="2023-07" db="EMBL/GenBank/DDBJ databases">
        <title>draft genome sequence of fig (Ficus carica).</title>
        <authorList>
            <person name="Takahashi T."/>
            <person name="Nishimura K."/>
        </authorList>
    </citation>
    <scope>NUCLEOTIDE SEQUENCE</scope>
</reference>
<accession>A0AA88D8W2</accession>
<evidence type="ECO:0000313" key="1">
    <source>
        <dbReference type="EMBL" id="GMN47396.1"/>
    </source>
</evidence>
<comment type="caution">
    <text evidence="1">The sequence shown here is derived from an EMBL/GenBank/DDBJ whole genome shotgun (WGS) entry which is preliminary data.</text>
</comment>
<protein>
    <submittedName>
        <fullName evidence="1">Uncharacterized protein</fullName>
    </submittedName>
</protein>
<dbReference type="AlphaFoldDB" id="A0AA88D8W2"/>